<keyword evidence="2" id="KW-0689">Ribosomal protein</keyword>
<evidence type="ECO:0000313" key="7">
    <source>
        <dbReference type="EMBL" id="VDD83900.1"/>
    </source>
</evidence>
<keyword evidence="8" id="KW-1185">Reference proteome</keyword>
<accession>A0A0R3UPW5</accession>
<dbReference type="SUPFAM" id="SSF54736">
    <property type="entry name" value="ClpS-like"/>
    <property type="match status" value="1"/>
</dbReference>
<sequence>MSSSVFRSTLCRRILQGNLVRIFPVVPLTSKTSEKLYPPTLNEVEKEYPTHIVNIVDQIAALTLLEVADLNELLAKRLNIKAPSHSMAFMPPQPTAQASNEDSDQADQASRKTSYTLNLVKFDAKKKVDLIKEIRNVVPDLNLVQAKKLVEAAPCVLKKDLSKDEAESTKKLLEACGASIELD</sequence>
<dbReference type="STRING" id="53468.A0A0R3UPW5"/>
<evidence type="ECO:0000256" key="2">
    <source>
        <dbReference type="ARBA" id="ARBA00022980"/>
    </source>
</evidence>
<evidence type="ECO:0000256" key="3">
    <source>
        <dbReference type="ARBA" id="ARBA00023274"/>
    </source>
</evidence>
<dbReference type="PANTHER" id="PTHR45987:SF4">
    <property type="entry name" value="LARGE RIBOSOMAL SUBUNIT PROTEIN BL12M"/>
    <property type="match status" value="1"/>
</dbReference>
<proteinExistence type="inferred from homology"/>
<dbReference type="GO" id="GO:0006412">
    <property type="term" value="P:translation"/>
    <property type="evidence" value="ECO:0007669"/>
    <property type="project" value="InterPro"/>
</dbReference>
<dbReference type="Pfam" id="PF00542">
    <property type="entry name" value="Ribosomal_L12"/>
    <property type="match status" value="1"/>
</dbReference>
<dbReference type="Proteomes" id="UP000267029">
    <property type="component" value="Unassembled WGS sequence"/>
</dbReference>
<evidence type="ECO:0000259" key="5">
    <source>
        <dbReference type="Pfam" id="PF00542"/>
    </source>
</evidence>
<dbReference type="Gene3D" id="1.20.5.710">
    <property type="entry name" value="Single helix bin"/>
    <property type="match status" value="1"/>
</dbReference>
<evidence type="ECO:0000256" key="1">
    <source>
        <dbReference type="ARBA" id="ARBA00007197"/>
    </source>
</evidence>
<evidence type="ECO:0000313" key="8">
    <source>
        <dbReference type="Proteomes" id="UP000267029"/>
    </source>
</evidence>
<dbReference type="SUPFAM" id="SSF48300">
    <property type="entry name" value="Ribosomal protein L7/12, oligomerisation (N-terminal) domain"/>
    <property type="match status" value="1"/>
</dbReference>
<organism evidence="7 8">
    <name type="scientific">Mesocestoides corti</name>
    <name type="common">Flatworm</name>
    <dbReference type="NCBI Taxonomy" id="53468"/>
    <lineage>
        <taxon>Eukaryota</taxon>
        <taxon>Metazoa</taxon>
        <taxon>Spiralia</taxon>
        <taxon>Lophotrochozoa</taxon>
        <taxon>Platyhelminthes</taxon>
        <taxon>Cestoda</taxon>
        <taxon>Eucestoda</taxon>
        <taxon>Cyclophyllidea</taxon>
        <taxon>Mesocestoididae</taxon>
        <taxon>Mesocestoides</taxon>
    </lineage>
</organism>
<dbReference type="Gene3D" id="3.30.1390.10">
    <property type="match status" value="1"/>
</dbReference>
<reference evidence="7 8" key="1">
    <citation type="submission" date="2018-10" db="EMBL/GenBank/DDBJ databases">
        <authorList>
            <consortium name="Pathogen Informatics"/>
        </authorList>
    </citation>
    <scope>NUCLEOTIDE SEQUENCE [LARGE SCALE GENOMIC DNA]</scope>
</reference>
<dbReference type="AlphaFoldDB" id="A0A0R3UPW5"/>
<evidence type="ECO:0000313" key="9">
    <source>
        <dbReference type="WBParaSite" id="MCU_010326-RA"/>
    </source>
</evidence>
<dbReference type="InterPro" id="IPR013823">
    <property type="entry name" value="Ribosomal_bL12_C"/>
</dbReference>
<dbReference type="GO" id="GO:0003729">
    <property type="term" value="F:mRNA binding"/>
    <property type="evidence" value="ECO:0007669"/>
    <property type="project" value="TreeGrafter"/>
</dbReference>
<dbReference type="WBParaSite" id="MCU_010326-RA">
    <property type="protein sequence ID" value="MCU_010326-RA"/>
    <property type="gene ID" value="MCU_010326"/>
</dbReference>
<evidence type="ECO:0000259" key="6">
    <source>
        <dbReference type="Pfam" id="PF16320"/>
    </source>
</evidence>
<comment type="similarity">
    <text evidence="1">Belongs to the bacterial ribosomal protein bL12 family.</text>
</comment>
<dbReference type="InterPro" id="IPR000206">
    <property type="entry name" value="Ribosomal_bL12"/>
</dbReference>
<feature type="domain" description="Large ribosomal subunit protein bL12 oligomerization" evidence="6">
    <location>
        <begin position="54"/>
        <end position="96"/>
    </location>
</feature>
<feature type="compositionally biased region" description="Polar residues" evidence="4">
    <location>
        <begin position="95"/>
        <end position="110"/>
    </location>
</feature>
<reference evidence="9" key="2">
    <citation type="submission" date="2019-11" db="UniProtKB">
        <authorList>
            <consortium name="WormBaseParasite"/>
        </authorList>
    </citation>
    <scope>IDENTIFICATION</scope>
</reference>
<evidence type="ECO:0000256" key="4">
    <source>
        <dbReference type="SAM" id="MobiDB-lite"/>
    </source>
</evidence>
<feature type="domain" description="Large ribosomal subunit protein bL12 C-terminal" evidence="5">
    <location>
        <begin position="117"/>
        <end position="182"/>
    </location>
</feature>
<dbReference type="EMBL" id="UXSR01005884">
    <property type="protein sequence ID" value="VDD83900.1"/>
    <property type="molecule type" value="Genomic_DNA"/>
</dbReference>
<dbReference type="InterPro" id="IPR036235">
    <property type="entry name" value="Ribosomal_bL12_oligo_N_sf"/>
</dbReference>
<dbReference type="FunFam" id="3.30.1390.10:FF:000001">
    <property type="entry name" value="50S ribosomal protein L7/L12"/>
    <property type="match status" value="1"/>
</dbReference>
<protein>
    <submittedName>
        <fullName evidence="9">Ribosomal_L12 domain-containing protein</fullName>
    </submittedName>
</protein>
<dbReference type="Pfam" id="PF16320">
    <property type="entry name" value="Ribosomal_L12_N"/>
    <property type="match status" value="1"/>
</dbReference>
<name>A0A0R3UPW5_MESCO</name>
<dbReference type="PANTHER" id="PTHR45987">
    <property type="entry name" value="39S RIBOSOMAL PROTEIN L12"/>
    <property type="match status" value="1"/>
</dbReference>
<keyword evidence="3" id="KW-0687">Ribonucleoprotein</keyword>
<dbReference type="OrthoDB" id="250175at2759"/>
<dbReference type="InterPro" id="IPR008932">
    <property type="entry name" value="Ribosomal_bL12_oligo"/>
</dbReference>
<gene>
    <name evidence="7" type="ORF">MCOS_LOCUS9903</name>
</gene>
<feature type="region of interest" description="Disordered" evidence="4">
    <location>
        <begin position="87"/>
        <end position="110"/>
    </location>
</feature>
<dbReference type="GO" id="GO:0005762">
    <property type="term" value="C:mitochondrial large ribosomal subunit"/>
    <property type="evidence" value="ECO:0007669"/>
    <property type="project" value="TreeGrafter"/>
</dbReference>
<dbReference type="GO" id="GO:0003735">
    <property type="term" value="F:structural constituent of ribosome"/>
    <property type="evidence" value="ECO:0007669"/>
    <property type="project" value="InterPro"/>
</dbReference>
<dbReference type="InterPro" id="IPR014719">
    <property type="entry name" value="Ribosomal_bL12_C/ClpS-like"/>
</dbReference>